<evidence type="ECO:0000259" key="7">
    <source>
        <dbReference type="Pfam" id="PF02687"/>
    </source>
</evidence>
<dbReference type="STRING" id="237610.BJP27_00030"/>
<feature type="transmembrane region" description="Helical" evidence="6">
    <location>
        <begin position="239"/>
        <end position="262"/>
    </location>
</feature>
<gene>
    <name evidence="8" type="ORF">SAMN05216279_110146</name>
</gene>
<keyword evidence="2" id="KW-1003">Cell membrane</keyword>
<feature type="transmembrane region" description="Helical" evidence="6">
    <location>
        <begin position="274"/>
        <end position="307"/>
    </location>
</feature>
<evidence type="ECO:0000256" key="4">
    <source>
        <dbReference type="ARBA" id="ARBA00022989"/>
    </source>
</evidence>
<sequence length="823" mass="88101">MRLLYWSLHSLASHWRRHPLQLAGLVAGLWLATALLIGVLALNAQARQSYAQASALFGADQSSLEARDGKRFPQALFVELRRQGWPVSPVLQGRLTLAEREGALPLLGIEPVTLPSDRGVAASASPEALFDFLGPTGTTWIAPETLREWRLQAGEVLHRADGLALPPLQPRPGLAPGTLVMDIGQAQRLLDAPDQLSRLILPKTFQRALPTLDGVDLQRLENDQGAELDRLTDSFHLNLLALGLLAFAVGLFIVHAATGLALEQRRALLRTLRACGLSAATLVLALTLELALIALVAGALGVASGYLLAALLLPDVAASLRGLYGAEIAGSLTLSPAWWLAGLGLSLGGALLAGADGLWRAARLPLLALAQGEAWRAAHGRWLQRQALGALLVGLAALGLWLGGNGLASGLASGLALLGCLLLAAALALPPLLSALLDLLLKQARRPLSRWFLADARQQLPGLSQALMALLLALAANVGAGSMTEGFRRTFDGWLDQRLAAELYLRPQDATQAAALLAWLPQQSSVRAVLPVYELETRIEGQPSTLSGVLDADLYRQHWPLLDADGEVWTPFFAGEGVMLSEQLARRLGVAKGQRVELQGSQGRWSAPVLATYADYGNPRGHLLLSQARLRALWPDAALVRIVIRMAPAQVEALRGELQQRFGLDASHSIDQGQLRRYADQVFERTFSATAALNALTLAVAGLALFIALLGQAQRRLGQLAPLWALGIERPRLILLSLGQLLGLALLTLALAMPLGILLAWCLVAVVNVQAFGWRLPLQVFPGQLLALSAIALLATLVAAAWPLLRLQRSQPLDLLRELGNER</sequence>
<dbReference type="GO" id="GO:0005886">
    <property type="term" value="C:plasma membrane"/>
    <property type="evidence" value="ECO:0007669"/>
    <property type="project" value="UniProtKB-SubCell"/>
</dbReference>
<evidence type="ECO:0000256" key="3">
    <source>
        <dbReference type="ARBA" id="ARBA00022692"/>
    </source>
</evidence>
<organism evidence="8 9">
    <name type="scientific">Pseudomonas oryzihabitans</name>
    <dbReference type="NCBI Taxonomy" id="47885"/>
    <lineage>
        <taxon>Bacteria</taxon>
        <taxon>Pseudomonadati</taxon>
        <taxon>Pseudomonadota</taxon>
        <taxon>Gammaproteobacteria</taxon>
        <taxon>Pseudomonadales</taxon>
        <taxon>Pseudomonadaceae</taxon>
        <taxon>Pseudomonas</taxon>
    </lineage>
</organism>
<dbReference type="AlphaFoldDB" id="A0A1G5P9X6"/>
<evidence type="ECO:0000256" key="6">
    <source>
        <dbReference type="SAM" id="Phobius"/>
    </source>
</evidence>
<comment type="caution">
    <text evidence="8">The sequence shown here is derived from an EMBL/GenBank/DDBJ whole genome shotgun (WGS) entry which is preliminary data.</text>
</comment>
<dbReference type="EMBL" id="FMWB01000010">
    <property type="protein sequence ID" value="SCZ45909.1"/>
    <property type="molecule type" value="Genomic_DNA"/>
</dbReference>
<feature type="transmembrane region" description="Helical" evidence="6">
    <location>
        <begin position="337"/>
        <end position="359"/>
    </location>
</feature>
<dbReference type="eggNOG" id="COG0577">
    <property type="taxonomic scope" value="Bacteria"/>
</dbReference>
<reference evidence="9" key="1">
    <citation type="submission" date="2016-10" db="EMBL/GenBank/DDBJ databases">
        <authorList>
            <person name="de Groot N.N."/>
        </authorList>
    </citation>
    <scope>NUCLEOTIDE SEQUENCE [LARGE SCALE GENOMIC DNA]</scope>
    <source>
        <strain evidence="9">DSM 15758</strain>
    </source>
</reference>
<feature type="domain" description="ABC3 transporter permease C-terminal" evidence="7">
    <location>
        <begin position="242"/>
        <end position="365"/>
    </location>
</feature>
<dbReference type="InterPro" id="IPR003838">
    <property type="entry name" value="ABC3_permease_C"/>
</dbReference>
<feature type="transmembrane region" description="Helical" evidence="6">
    <location>
        <begin position="691"/>
        <end position="712"/>
    </location>
</feature>
<feature type="transmembrane region" description="Helical" evidence="6">
    <location>
        <begin position="733"/>
        <end position="766"/>
    </location>
</feature>
<comment type="subcellular location">
    <subcellularLocation>
        <location evidence="1">Cell membrane</location>
        <topology evidence="1">Multi-pass membrane protein</topology>
    </subcellularLocation>
</comment>
<proteinExistence type="predicted"/>
<evidence type="ECO:0000256" key="2">
    <source>
        <dbReference type="ARBA" id="ARBA00022475"/>
    </source>
</evidence>
<accession>A0A1G5P9X6</accession>
<evidence type="ECO:0000256" key="1">
    <source>
        <dbReference type="ARBA" id="ARBA00004651"/>
    </source>
</evidence>
<feature type="transmembrane region" description="Helical" evidence="6">
    <location>
        <begin position="20"/>
        <end position="42"/>
    </location>
</feature>
<keyword evidence="5 6" id="KW-0472">Membrane</keyword>
<name>A0A1G5P9X6_9PSED</name>
<feature type="transmembrane region" description="Helical" evidence="6">
    <location>
        <begin position="386"/>
        <end position="403"/>
    </location>
</feature>
<protein>
    <submittedName>
        <fullName evidence="8">ABC transport system permease protein</fullName>
    </submittedName>
</protein>
<evidence type="ECO:0000256" key="5">
    <source>
        <dbReference type="ARBA" id="ARBA00023136"/>
    </source>
</evidence>
<dbReference type="Proteomes" id="UP000183046">
    <property type="component" value="Unassembled WGS sequence"/>
</dbReference>
<keyword evidence="4 6" id="KW-1133">Transmembrane helix</keyword>
<dbReference type="PANTHER" id="PTHR30287:SF2">
    <property type="entry name" value="BLL1001 PROTEIN"/>
    <property type="match status" value="1"/>
</dbReference>
<evidence type="ECO:0000313" key="9">
    <source>
        <dbReference type="Proteomes" id="UP000183046"/>
    </source>
</evidence>
<dbReference type="PANTHER" id="PTHR30287">
    <property type="entry name" value="MEMBRANE COMPONENT OF PREDICTED ABC SUPERFAMILY METABOLITE UPTAKE TRANSPORTER"/>
    <property type="match status" value="1"/>
</dbReference>
<feature type="transmembrane region" description="Helical" evidence="6">
    <location>
        <begin position="415"/>
        <end position="441"/>
    </location>
</feature>
<evidence type="ECO:0000313" key="8">
    <source>
        <dbReference type="EMBL" id="SCZ45909.1"/>
    </source>
</evidence>
<keyword evidence="3 6" id="KW-0812">Transmembrane</keyword>
<dbReference type="Pfam" id="PF02687">
    <property type="entry name" value="FtsX"/>
    <property type="match status" value="2"/>
</dbReference>
<feature type="transmembrane region" description="Helical" evidence="6">
    <location>
        <begin position="786"/>
        <end position="805"/>
    </location>
</feature>
<dbReference type="RefSeq" id="WP_074584544.1">
    <property type="nucleotide sequence ID" value="NZ_FMWB01000010.1"/>
</dbReference>
<feature type="domain" description="ABC3 transporter permease C-terminal" evidence="7">
    <location>
        <begin position="694"/>
        <end position="812"/>
    </location>
</feature>
<dbReference type="OrthoDB" id="343744at2"/>
<dbReference type="InterPro" id="IPR038766">
    <property type="entry name" value="Membrane_comp_ABC_pdt"/>
</dbReference>